<evidence type="ECO:0000313" key="7">
    <source>
        <dbReference type="Proteomes" id="UP001253851"/>
    </source>
</evidence>
<dbReference type="EMBL" id="JARQDZ010000003">
    <property type="protein sequence ID" value="MDT2982964.1"/>
    <property type="molecule type" value="Genomic_DNA"/>
</dbReference>
<dbReference type="Proteomes" id="UP001268896">
    <property type="component" value="Unassembled WGS sequence"/>
</dbReference>
<gene>
    <name evidence="4" type="ORF">DW084_08120</name>
    <name evidence="3" type="ORF">GFU50_12025</name>
    <name evidence="1" type="ORF">P7I32_14985</name>
    <name evidence="2" type="ORF">P7I34_09845</name>
</gene>
<reference evidence="4 5" key="1">
    <citation type="submission" date="2018-08" db="EMBL/GenBank/DDBJ databases">
        <title>A genome reference for cultivated species of the human gut microbiota.</title>
        <authorList>
            <person name="Zou Y."/>
            <person name="Xue W."/>
            <person name="Luo G."/>
        </authorList>
    </citation>
    <scope>NUCLEOTIDE SEQUENCE [LARGE SCALE GENOMIC DNA]</scope>
    <source>
        <strain evidence="4 5">AF48-16</strain>
    </source>
</reference>
<dbReference type="GeneID" id="15142743"/>
<proteinExistence type="predicted"/>
<dbReference type="Proteomes" id="UP001253851">
    <property type="component" value="Unassembled WGS sequence"/>
</dbReference>
<dbReference type="EMBL" id="CP046123">
    <property type="protein sequence ID" value="QGN30199.1"/>
    <property type="molecule type" value="Genomic_DNA"/>
</dbReference>
<name>A0A377MPD4_ENTCA</name>
<dbReference type="AlphaFoldDB" id="A0A377MPD4"/>
<protein>
    <submittedName>
        <fullName evidence="4">Uncharacterized protein</fullName>
    </submittedName>
</protein>
<evidence type="ECO:0000313" key="5">
    <source>
        <dbReference type="Proteomes" id="UP000286288"/>
    </source>
</evidence>
<dbReference type="EMBL" id="JARQDV010000014">
    <property type="protein sequence ID" value="MDT2965896.1"/>
    <property type="molecule type" value="Genomic_DNA"/>
</dbReference>
<reference evidence="3 6" key="2">
    <citation type="submission" date="2019-11" db="EMBL/GenBank/DDBJ databases">
        <title>Detection and genome characteristic of a blood enterococcus casselifavus isolate from Zhengzhou,china.</title>
        <authorList>
            <person name="Wen P."/>
        </authorList>
    </citation>
    <scope>NUCLEOTIDE SEQUENCE [LARGE SCALE GENOMIC DNA]</scope>
    <source>
        <strain evidence="3 6">EC291</strain>
    </source>
</reference>
<sequence length="91" mass="10904">MKIDKIEYKRVINGAGHLEYDLLQYLEKNRATAAQNLKQSEIDYLLEKDIQHRIIQHARKSFFGDTIVLKDEYAEDYLLLKKYTDMFQESF</sequence>
<evidence type="ECO:0000313" key="6">
    <source>
        <dbReference type="Proteomes" id="UP000422837"/>
    </source>
</evidence>
<accession>A0A377MPD4</accession>
<evidence type="ECO:0000313" key="2">
    <source>
        <dbReference type="EMBL" id="MDT2982964.1"/>
    </source>
</evidence>
<dbReference type="Proteomes" id="UP000422837">
    <property type="component" value="Chromosome"/>
</dbReference>
<evidence type="ECO:0000313" key="1">
    <source>
        <dbReference type="EMBL" id="MDT2965896.1"/>
    </source>
</evidence>
<reference evidence="1 7" key="3">
    <citation type="submission" date="2023-03" db="EMBL/GenBank/DDBJ databases">
        <authorList>
            <person name="Shen W."/>
            <person name="Cai J."/>
        </authorList>
    </citation>
    <scope>NUCLEOTIDE SEQUENCE [LARGE SCALE GENOMIC DNA]</scope>
    <source>
        <strain evidence="2 7">B516</strain>
        <strain evidence="1">K72-2</strain>
    </source>
</reference>
<evidence type="ECO:0000313" key="3">
    <source>
        <dbReference type="EMBL" id="QGN30199.1"/>
    </source>
</evidence>
<evidence type="ECO:0000313" key="4">
    <source>
        <dbReference type="EMBL" id="RHK06517.1"/>
    </source>
</evidence>
<dbReference type="EMBL" id="QRMZ01000009">
    <property type="protein sequence ID" value="RHK06517.1"/>
    <property type="molecule type" value="Genomic_DNA"/>
</dbReference>
<dbReference type="RefSeq" id="WP_005229370.1">
    <property type="nucleotide sequence ID" value="NZ_BAAAXK010000017.1"/>
</dbReference>
<dbReference type="Proteomes" id="UP000286288">
    <property type="component" value="Unassembled WGS sequence"/>
</dbReference>
<organism evidence="4 5">
    <name type="scientific">Enterococcus casseliflavus</name>
    <name type="common">Enterococcus flavescens</name>
    <dbReference type="NCBI Taxonomy" id="37734"/>
    <lineage>
        <taxon>Bacteria</taxon>
        <taxon>Bacillati</taxon>
        <taxon>Bacillota</taxon>
        <taxon>Bacilli</taxon>
        <taxon>Lactobacillales</taxon>
        <taxon>Enterococcaceae</taxon>
        <taxon>Enterococcus</taxon>
    </lineage>
</organism>